<protein>
    <submittedName>
        <fullName evidence="1">Uncharacterized protein</fullName>
    </submittedName>
</protein>
<name>A0A450S989_9GAMM</name>
<organism evidence="1">
    <name type="scientific">Candidatus Kentrum sp. FW</name>
    <dbReference type="NCBI Taxonomy" id="2126338"/>
    <lineage>
        <taxon>Bacteria</taxon>
        <taxon>Pseudomonadati</taxon>
        <taxon>Pseudomonadota</taxon>
        <taxon>Gammaproteobacteria</taxon>
        <taxon>Candidatus Kentrum</taxon>
    </lineage>
</organism>
<accession>A0A450S989</accession>
<proteinExistence type="predicted"/>
<dbReference type="AlphaFoldDB" id="A0A450S989"/>
<sequence>MNRVAAIASQAFPMAMGLNQERGLDVEMVRERSPWQLEDGIASVYDKTLPRDVGIQFAGQE</sequence>
<dbReference type="EMBL" id="CAADEW010000020">
    <property type="protein sequence ID" value="VFJ48599.1"/>
    <property type="molecule type" value="Genomic_DNA"/>
</dbReference>
<evidence type="ECO:0000313" key="1">
    <source>
        <dbReference type="EMBL" id="VFJ48599.1"/>
    </source>
</evidence>
<reference evidence="1" key="1">
    <citation type="submission" date="2019-02" db="EMBL/GenBank/DDBJ databases">
        <authorList>
            <person name="Gruber-Vodicka R. H."/>
            <person name="Seah K. B. B."/>
        </authorList>
    </citation>
    <scope>NUCLEOTIDE SEQUENCE</scope>
    <source>
        <strain evidence="1">BECK_BZ15</strain>
    </source>
</reference>
<gene>
    <name evidence="1" type="ORF">BECKFW1821A_GA0114235_102022</name>
</gene>